<dbReference type="EMBL" id="AE014184">
    <property type="protein sequence ID" value="AAO44196.1"/>
    <property type="molecule type" value="Genomic_DNA"/>
</dbReference>
<name>Q83GX9_TROWT</name>
<feature type="transmembrane region" description="Helical" evidence="1">
    <location>
        <begin position="30"/>
        <end position="52"/>
    </location>
</feature>
<sequence>MHHLFLYHLFPYITYFIVDKLRLYQLPNCLFWLPNCLFWLPNLLLWLVLFWLSLGN</sequence>
<evidence type="ECO:0000256" key="1">
    <source>
        <dbReference type="SAM" id="Phobius"/>
    </source>
</evidence>
<dbReference type="AlphaFoldDB" id="Q83GX9"/>
<evidence type="ECO:0000313" key="3">
    <source>
        <dbReference type="Proteomes" id="UP000002200"/>
    </source>
</evidence>
<gene>
    <name evidence="2" type="ordered locus">TWT_099</name>
</gene>
<dbReference type="Proteomes" id="UP000002200">
    <property type="component" value="Chromosome"/>
</dbReference>
<dbReference type="KEGG" id="twh:TWT_099"/>
<keyword evidence="1" id="KW-0812">Transmembrane</keyword>
<keyword evidence="1" id="KW-0472">Membrane</keyword>
<organism evidence="2 3">
    <name type="scientific">Tropheryma whipplei (strain Twist)</name>
    <name type="common">Whipple's bacillus</name>
    <dbReference type="NCBI Taxonomy" id="203267"/>
    <lineage>
        <taxon>Bacteria</taxon>
        <taxon>Bacillati</taxon>
        <taxon>Actinomycetota</taxon>
        <taxon>Actinomycetes</taxon>
        <taxon>Micrococcales</taxon>
        <taxon>Tropherymataceae</taxon>
        <taxon>Tropheryma</taxon>
    </lineage>
</organism>
<proteinExistence type="predicted"/>
<keyword evidence="1" id="KW-1133">Transmembrane helix</keyword>
<dbReference type="HOGENOM" id="CLU_3012998_0_0_11"/>
<accession>Q83GX9</accession>
<reference evidence="2 3" key="1">
    <citation type="journal article" date="2003" name="Genome Res.">
        <title>Tropheryma whipplei twist: a human pathogenic Actinobacteria with a reduced genome.</title>
        <authorList>
            <person name="Raoult D."/>
            <person name="Ogata H."/>
            <person name="Audic S."/>
            <person name="Robert C."/>
            <person name="Suhre K."/>
            <person name="Drancourt M."/>
            <person name="Claverie J.-M."/>
        </authorList>
    </citation>
    <scope>NUCLEOTIDE SEQUENCE [LARGE SCALE GENOMIC DNA]</scope>
    <source>
        <strain evidence="2 3">Twist</strain>
    </source>
</reference>
<protein>
    <submittedName>
        <fullName evidence="2">Uncharacterized protein</fullName>
    </submittedName>
</protein>
<dbReference type="STRING" id="203267.TWT_099"/>
<evidence type="ECO:0000313" key="2">
    <source>
        <dbReference type="EMBL" id="AAO44196.1"/>
    </source>
</evidence>
<keyword evidence="3" id="KW-1185">Reference proteome</keyword>